<keyword evidence="6" id="KW-1185">Reference proteome</keyword>
<accession>A0A4Q2JE16</accession>
<comment type="caution">
    <text evidence="5">The sequence shown here is derived from an EMBL/GenBank/DDBJ whole genome shotgun (WGS) entry which is preliminary data.</text>
</comment>
<dbReference type="SUPFAM" id="SSF53167">
    <property type="entry name" value="Purine and uridine phosphorylases"/>
    <property type="match status" value="1"/>
</dbReference>
<keyword evidence="2 3" id="KW-0808">Transferase</keyword>
<comment type="catalytic activity">
    <reaction evidence="3">
        <text>S-methyl-5'-thioadenosine + phosphate = 5-(methylsulfanyl)-alpha-D-ribose 1-phosphate + adenine</text>
        <dbReference type="Rhea" id="RHEA:11852"/>
        <dbReference type="ChEBI" id="CHEBI:16708"/>
        <dbReference type="ChEBI" id="CHEBI:17509"/>
        <dbReference type="ChEBI" id="CHEBI:43474"/>
        <dbReference type="ChEBI" id="CHEBI:58533"/>
        <dbReference type="EC" id="2.4.2.28"/>
    </reaction>
</comment>
<feature type="binding site" evidence="3">
    <location>
        <position position="175"/>
    </location>
    <ligand>
        <name>phosphate</name>
        <dbReference type="ChEBI" id="CHEBI:43474"/>
    </ligand>
</feature>
<keyword evidence="1 3" id="KW-0328">Glycosyltransferase</keyword>
<comment type="subunit">
    <text evidence="3">Homohexamer. Dimer of a homotrimer.</text>
</comment>
<dbReference type="UniPathway" id="UPA00904">
    <property type="reaction ID" value="UER00873"/>
</dbReference>
<dbReference type="GO" id="GO:0005829">
    <property type="term" value="C:cytosol"/>
    <property type="evidence" value="ECO:0007669"/>
    <property type="project" value="TreeGrafter"/>
</dbReference>
<evidence type="ECO:0000313" key="6">
    <source>
        <dbReference type="Proteomes" id="UP000292881"/>
    </source>
</evidence>
<feature type="binding site" evidence="3">
    <location>
        <begin position="47"/>
        <end position="48"/>
    </location>
    <ligand>
        <name>phosphate</name>
        <dbReference type="ChEBI" id="CHEBI:43474"/>
    </ligand>
</feature>
<name>A0A4Q2JE16_9MICO</name>
<feature type="binding site" evidence="3">
    <location>
        <position position="174"/>
    </location>
    <ligand>
        <name>substrate</name>
    </ligand>
</feature>
<dbReference type="EC" id="2.4.2.28" evidence="3"/>
<dbReference type="InterPro" id="IPR000845">
    <property type="entry name" value="Nucleoside_phosphorylase_d"/>
</dbReference>
<dbReference type="GO" id="GO:0017061">
    <property type="term" value="F:S-methyl-5-thioadenosine phosphorylase activity"/>
    <property type="evidence" value="ECO:0007669"/>
    <property type="project" value="UniProtKB-UniRule"/>
</dbReference>
<dbReference type="InterPro" id="IPR035994">
    <property type="entry name" value="Nucleoside_phosphorylase_sf"/>
</dbReference>
<proteinExistence type="inferred from homology"/>
<dbReference type="GO" id="GO:0006166">
    <property type="term" value="P:purine ribonucleoside salvage"/>
    <property type="evidence" value="ECO:0007669"/>
    <property type="project" value="UniProtKB-KW"/>
</dbReference>
<dbReference type="CDD" id="cd09010">
    <property type="entry name" value="MTAP_SsMTAPII_like_MTIP"/>
    <property type="match status" value="1"/>
</dbReference>
<sequence>MDTVGVIGGTGLAALIDGATHARATPFGPAIVTEGELGGRRVAFLARHGDGHTIPPHRINARANAWALADLGVRAVVSTAAVGSLRAELPPESWAIPDQLLDRTWGRADTFYDGSLVRHLPFAEPFCPELRRVAVEAVPDAAPRATVAVIQGPRFSTRAESSVLREAGVDLVNMTLCPEVALAAELGMGTVTLCLVTDTDTGHVEDDPDAVTAELVFRRLAEARPRVLASVERIVAAIPPDYLPRELMDAEAIEHVLGLPVVR</sequence>
<comment type="similarity">
    <text evidence="3">Belongs to the PNP/MTAP phosphorylase family. MTAP subfamily.</text>
</comment>
<evidence type="ECO:0000259" key="4">
    <source>
        <dbReference type="Pfam" id="PF01048"/>
    </source>
</evidence>
<comment type="pathway">
    <text evidence="3">Amino-acid biosynthesis; L-methionine biosynthesis via salvage pathway; S-methyl-5-thio-alpha-D-ribose 1-phosphate from S-methyl-5'-thioadenosine (phosphorylase route): step 1/1.</text>
</comment>
<dbReference type="GO" id="GO:0019509">
    <property type="term" value="P:L-methionine salvage from methylthioadenosine"/>
    <property type="evidence" value="ECO:0007669"/>
    <property type="project" value="UniProtKB-UniRule"/>
</dbReference>
<feature type="binding site" evidence="3">
    <location>
        <position position="10"/>
    </location>
    <ligand>
        <name>phosphate</name>
        <dbReference type="ChEBI" id="CHEBI:43474"/>
    </ligand>
</feature>
<feature type="binding site" evidence="3">
    <location>
        <begin position="198"/>
        <end position="200"/>
    </location>
    <ligand>
        <name>substrate</name>
    </ligand>
</feature>
<dbReference type="OrthoDB" id="1523230at2"/>
<comment type="caution">
    <text evidence="3">Lacks conserved residue(s) required for the propagation of feature annotation.</text>
</comment>
<evidence type="ECO:0000256" key="3">
    <source>
        <dbReference type="HAMAP-Rule" id="MF_01963"/>
    </source>
</evidence>
<feature type="domain" description="Nucleoside phosphorylase" evidence="4">
    <location>
        <begin position="3"/>
        <end position="229"/>
    </location>
</feature>
<dbReference type="Proteomes" id="UP000292881">
    <property type="component" value="Unassembled WGS sequence"/>
</dbReference>
<dbReference type="Pfam" id="PF01048">
    <property type="entry name" value="PNP_UDP_1"/>
    <property type="match status" value="1"/>
</dbReference>
<evidence type="ECO:0000256" key="2">
    <source>
        <dbReference type="ARBA" id="ARBA00022679"/>
    </source>
</evidence>
<dbReference type="PANTHER" id="PTHR42679:SF2">
    <property type="entry name" value="S-METHYL-5'-THIOADENOSINE PHOSPHORYLASE"/>
    <property type="match status" value="1"/>
</dbReference>
<dbReference type="PANTHER" id="PTHR42679">
    <property type="entry name" value="S-METHYL-5'-THIOADENOSINE PHOSPHORYLASE"/>
    <property type="match status" value="1"/>
</dbReference>
<evidence type="ECO:0000256" key="1">
    <source>
        <dbReference type="ARBA" id="ARBA00022676"/>
    </source>
</evidence>
<dbReference type="Gene3D" id="3.40.50.1580">
    <property type="entry name" value="Nucleoside phosphorylase domain"/>
    <property type="match status" value="1"/>
</dbReference>
<dbReference type="RefSeq" id="WP_129235476.1">
    <property type="nucleotide sequence ID" value="NZ_SDPL01000326.1"/>
</dbReference>
<protein>
    <recommendedName>
        <fullName evidence="3">S-methyl-5'-thioadenosine phosphorylase</fullName>
        <ecNumber evidence="3">2.4.2.28</ecNumber>
    </recommendedName>
    <alternativeName>
        <fullName evidence="3">5'-methylthioadenosine phosphorylase</fullName>
        <shortName evidence="3">MTA phosphorylase</shortName>
        <shortName evidence="3">MTAP</shortName>
    </alternativeName>
</protein>
<evidence type="ECO:0000313" key="5">
    <source>
        <dbReference type="EMBL" id="RXZ45752.1"/>
    </source>
</evidence>
<feature type="site" description="Important for substrate specificity" evidence="3">
    <location>
        <position position="156"/>
    </location>
</feature>
<comment type="function">
    <text evidence="3">Catalyzes the reversible phosphorylation of S-methyl-5'-thioadenosine (MTA) to adenine and 5-methylthioribose-1-phosphate. Involved in the breakdown of MTA, a major by-product of polyamine biosynthesis. Responsible for the first step in the methionine salvage pathway after MTA has been generated from S-adenosylmethionine. Has broad substrate specificity with 6-aminopurine nucleosides as preferred substrates.</text>
</comment>
<feature type="site" description="Important for substrate specificity" evidence="3">
    <location>
        <position position="213"/>
    </location>
</feature>
<keyword evidence="3" id="KW-0660">Purine salvage</keyword>
<dbReference type="AlphaFoldDB" id="A0A4Q2JE16"/>
<gene>
    <name evidence="3" type="primary">mtnP</name>
    <name evidence="5" type="ORF">ESO86_13490</name>
</gene>
<dbReference type="EMBL" id="SDPL01000326">
    <property type="protein sequence ID" value="RXZ45752.1"/>
    <property type="molecule type" value="Genomic_DNA"/>
</dbReference>
<reference evidence="5 6" key="1">
    <citation type="submission" date="2019-01" db="EMBL/GenBank/DDBJ databases">
        <authorList>
            <person name="Li J."/>
        </authorList>
    </citation>
    <scope>NUCLEOTIDE SEQUENCE [LARGE SCALE GENOMIC DNA]</scope>
    <source>
        <strain evidence="5 6">CGMCC 4.7180</strain>
    </source>
</reference>
<organism evidence="5 6">
    <name type="scientific">Agromyces binzhouensis</name>
    <dbReference type="NCBI Taxonomy" id="1817495"/>
    <lineage>
        <taxon>Bacteria</taxon>
        <taxon>Bacillati</taxon>
        <taxon>Actinomycetota</taxon>
        <taxon>Actinomycetes</taxon>
        <taxon>Micrococcales</taxon>
        <taxon>Microbacteriaceae</taxon>
        <taxon>Agromyces</taxon>
    </lineage>
</organism>
<dbReference type="InterPro" id="IPR010044">
    <property type="entry name" value="MTAP"/>
</dbReference>
<dbReference type="HAMAP" id="MF_01963">
    <property type="entry name" value="MTAP"/>
    <property type="match status" value="1"/>
</dbReference>